<reference evidence="2 3" key="1">
    <citation type="submission" date="2024-01" db="EMBL/GenBank/DDBJ databases">
        <title>The complete chloroplast genome sequence of Lithospermum erythrorhizon: insights into the phylogenetic relationship among Boraginaceae species and the maternal lineages of purple gromwells.</title>
        <authorList>
            <person name="Okada T."/>
            <person name="Watanabe K."/>
        </authorList>
    </citation>
    <scope>NUCLEOTIDE SEQUENCE [LARGE SCALE GENOMIC DNA]</scope>
</reference>
<dbReference type="AlphaFoldDB" id="A0AAV3QBW2"/>
<evidence type="ECO:0000313" key="2">
    <source>
        <dbReference type="EMBL" id="GAA0161504.1"/>
    </source>
</evidence>
<dbReference type="Proteomes" id="UP001454036">
    <property type="component" value="Unassembled WGS sequence"/>
</dbReference>
<organism evidence="2 3">
    <name type="scientific">Lithospermum erythrorhizon</name>
    <name type="common">Purple gromwell</name>
    <name type="synonym">Lithospermum officinale var. erythrorhizon</name>
    <dbReference type="NCBI Taxonomy" id="34254"/>
    <lineage>
        <taxon>Eukaryota</taxon>
        <taxon>Viridiplantae</taxon>
        <taxon>Streptophyta</taxon>
        <taxon>Embryophyta</taxon>
        <taxon>Tracheophyta</taxon>
        <taxon>Spermatophyta</taxon>
        <taxon>Magnoliopsida</taxon>
        <taxon>eudicotyledons</taxon>
        <taxon>Gunneridae</taxon>
        <taxon>Pentapetalae</taxon>
        <taxon>asterids</taxon>
        <taxon>lamiids</taxon>
        <taxon>Boraginales</taxon>
        <taxon>Boraginaceae</taxon>
        <taxon>Boraginoideae</taxon>
        <taxon>Lithospermeae</taxon>
        <taxon>Lithospermum</taxon>
    </lineage>
</organism>
<comment type="caution">
    <text evidence="2">The sequence shown here is derived from an EMBL/GenBank/DDBJ whole genome shotgun (WGS) entry which is preliminary data.</text>
</comment>
<name>A0AAV3QBW2_LITER</name>
<accession>A0AAV3QBW2</accession>
<sequence>MTTKQRETQSIASFKERFQSDFNLIRGANQKIIVIAFVEGLQLSKFKCCSKEATSGFGGVQGSGVVYTPEDEGPNTAGEIQGSQKNARGCYVAFTKQIKAWVEEDTISRGPEGSRDQNVYTLEAMLIQ</sequence>
<dbReference type="EMBL" id="BAABME010020808">
    <property type="protein sequence ID" value="GAA0161504.1"/>
    <property type="molecule type" value="Genomic_DNA"/>
</dbReference>
<keyword evidence="3" id="KW-1185">Reference proteome</keyword>
<gene>
    <name evidence="2" type="ORF">LIER_39244</name>
</gene>
<protein>
    <submittedName>
        <fullName evidence="2">Uncharacterized protein</fullName>
    </submittedName>
</protein>
<feature type="region of interest" description="Disordered" evidence="1">
    <location>
        <begin position="63"/>
        <end position="82"/>
    </location>
</feature>
<evidence type="ECO:0000313" key="3">
    <source>
        <dbReference type="Proteomes" id="UP001454036"/>
    </source>
</evidence>
<evidence type="ECO:0000256" key="1">
    <source>
        <dbReference type="SAM" id="MobiDB-lite"/>
    </source>
</evidence>
<proteinExistence type="predicted"/>